<feature type="compositionally biased region" description="Polar residues" evidence="1">
    <location>
        <begin position="1"/>
        <end position="11"/>
    </location>
</feature>
<reference evidence="3 4" key="1">
    <citation type="submission" date="2020-08" db="EMBL/GenBank/DDBJ databases">
        <title>Genomic Encyclopedia of Type Strains, Phase IV (KMG-V): Genome sequencing to study the core and pangenomes of soil and plant-associated prokaryotes.</title>
        <authorList>
            <person name="Whitman W."/>
        </authorList>
    </citation>
    <scope>NUCLEOTIDE SEQUENCE [LARGE SCALE GENOMIC DNA]</scope>
    <source>
        <strain evidence="3 4">M8US30</strain>
    </source>
</reference>
<dbReference type="Proteomes" id="UP000569092">
    <property type="component" value="Unassembled WGS sequence"/>
</dbReference>
<evidence type="ECO:0000313" key="4">
    <source>
        <dbReference type="Proteomes" id="UP000569092"/>
    </source>
</evidence>
<protein>
    <submittedName>
        <fullName evidence="3">Uncharacterized protein</fullName>
    </submittedName>
</protein>
<dbReference type="AlphaFoldDB" id="A0A7W8J8I6"/>
<dbReference type="EMBL" id="JACHDZ010000003">
    <property type="protein sequence ID" value="MBB5343915.1"/>
    <property type="molecule type" value="Genomic_DNA"/>
</dbReference>
<name>A0A7W8J8I6_9BACT</name>
<sequence>SNDTKSNNKKQNPYEGKTKNNPLTLVTCS</sequence>
<gene>
    <name evidence="2" type="ORF">HDF10_001894</name>
    <name evidence="3" type="ORF">HDF10_002531</name>
</gene>
<evidence type="ECO:0000256" key="1">
    <source>
        <dbReference type="SAM" id="MobiDB-lite"/>
    </source>
</evidence>
<feature type="region of interest" description="Disordered" evidence="1">
    <location>
        <begin position="1"/>
        <end position="29"/>
    </location>
</feature>
<feature type="compositionally biased region" description="Polar residues" evidence="1">
    <location>
        <begin position="19"/>
        <end position="29"/>
    </location>
</feature>
<organism evidence="3 4">
    <name type="scientific">Tunturiibacter lichenicola</name>
    <dbReference type="NCBI Taxonomy" id="2051959"/>
    <lineage>
        <taxon>Bacteria</taxon>
        <taxon>Pseudomonadati</taxon>
        <taxon>Acidobacteriota</taxon>
        <taxon>Terriglobia</taxon>
        <taxon>Terriglobales</taxon>
        <taxon>Acidobacteriaceae</taxon>
        <taxon>Tunturiibacter</taxon>
    </lineage>
</organism>
<evidence type="ECO:0000313" key="2">
    <source>
        <dbReference type="EMBL" id="MBB5343915.1"/>
    </source>
</evidence>
<feature type="non-terminal residue" evidence="3">
    <location>
        <position position="1"/>
    </location>
</feature>
<comment type="caution">
    <text evidence="3">The sequence shown here is derived from an EMBL/GenBank/DDBJ whole genome shotgun (WGS) entry which is preliminary data.</text>
</comment>
<evidence type="ECO:0000313" key="3">
    <source>
        <dbReference type="EMBL" id="MBB5344545.1"/>
    </source>
</evidence>
<accession>A0A7W8J8I6</accession>
<dbReference type="EMBL" id="JACHDZ010000004">
    <property type="protein sequence ID" value="MBB5344545.1"/>
    <property type="molecule type" value="Genomic_DNA"/>
</dbReference>
<proteinExistence type="predicted"/>